<reference evidence="3 4" key="1">
    <citation type="submission" date="2017-01" db="EMBL/GenBank/DDBJ databases">
        <authorList>
            <person name="Mah S.A."/>
            <person name="Swanson W.J."/>
            <person name="Moy G.W."/>
            <person name="Vacquier V.D."/>
        </authorList>
    </citation>
    <scope>NUCLEOTIDE SEQUENCE [LARGE SCALE GENOMIC DNA]</scope>
    <source>
        <strain evidence="3 4">M9</strain>
    </source>
</reference>
<evidence type="ECO:0000259" key="1">
    <source>
        <dbReference type="Pfam" id="PF13910"/>
    </source>
</evidence>
<dbReference type="InterPro" id="IPR055804">
    <property type="entry name" value="DUF7380"/>
</dbReference>
<evidence type="ECO:0000313" key="3">
    <source>
        <dbReference type="EMBL" id="SIT67131.1"/>
    </source>
</evidence>
<evidence type="ECO:0000313" key="4">
    <source>
        <dbReference type="Proteomes" id="UP000223759"/>
    </source>
</evidence>
<dbReference type="EMBL" id="FTPK01000001">
    <property type="protein sequence ID" value="SIT67131.1"/>
    <property type="molecule type" value="Genomic_DNA"/>
</dbReference>
<sequence>MVLVKYPTNANLTTAALTAASATVEAATFCRPDYTSLWQTLSDLAKTAIDRGDADQGAVLWLFADACSMRLKPDDRAEPFIPVTGPGARRSALPNDWSNEERAFLAQAYLQITHPVLRARLADLAWHIAKPRHSDYALAAIDAYRQIPITWDRWLADGRECWARAIQFALMLGQAGESVLGEMESELGDAFFATGVDDARLPLWIAELVNRQSILRDHRTAVAEHLAALADEHAAAGDPRLAQDLLLMAEAIYRGDRDEERSQDMTVKVAELSVVQANWPPGDGESPSAITASHFLEEAYQRLRRLPTEYRGRHGLEQRLKQIESWLAAANQASVQEMVTVETEDIDITEPMREAESAMSGLGTVEAVFKLAAISRAPSKANIESRARQLMREFPMQWLFGSTHLSMDGRVVGKRAPASLDEDDDNALWVAMLQDYLTEVGIITQMRVLPALQTLRREHRLRLGDFINLARRCPLVPNGREEQVGRGLLAGYQGDYATAIHLLVPQLEHMVRIALQTAGYNTQKIGDDGVQSEKGLGSLAAFSATAELLGEDRAFELKALFCEPVGPNLRNMVAHGLLDDEVAGSVYSLYAWWWVLRLVVGGFGGHQAEVARSKYY</sequence>
<dbReference type="Proteomes" id="UP000223759">
    <property type="component" value="Unassembled WGS sequence"/>
</dbReference>
<dbReference type="Pfam" id="PF24098">
    <property type="entry name" value="DUF7380"/>
    <property type="match status" value="1"/>
</dbReference>
<keyword evidence="4" id="KW-1185">Reference proteome</keyword>
<protein>
    <submittedName>
        <fullName evidence="3">Uncharacterized protein</fullName>
    </submittedName>
</protein>
<organism evidence="3 4">
    <name type="scientific">Ectothiorhodosinus mongolicus</name>
    <dbReference type="NCBI Taxonomy" id="233100"/>
    <lineage>
        <taxon>Bacteria</taxon>
        <taxon>Pseudomonadati</taxon>
        <taxon>Pseudomonadota</taxon>
        <taxon>Gammaproteobacteria</taxon>
        <taxon>Chromatiales</taxon>
        <taxon>Ectothiorhodospiraceae</taxon>
        <taxon>Ectothiorhodosinus</taxon>
    </lineage>
</organism>
<accession>A0A1R3VV08</accession>
<dbReference type="AlphaFoldDB" id="A0A1R3VV08"/>
<dbReference type="InterPro" id="IPR025209">
    <property type="entry name" value="DUF4209"/>
</dbReference>
<name>A0A1R3VV08_9GAMM</name>
<dbReference type="Pfam" id="PF13910">
    <property type="entry name" value="DUF4209"/>
    <property type="match status" value="1"/>
</dbReference>
<dbReference type="STRING" id="233100.SAMN05216526_0774"/>
<feature type="domain" description="DUF7380" evidence="2">
    <location>
        <begin position="9"/>
        <end position="177"/>
    </location>
</feature>
<evidence type="ECO:0000259" key="2">
    <source>
        <dbReference type="Pfam" id="PF24098"/>
    </source>
</evidence>
<gene>
    <name evidence="3" type="ORF">SAMN05216526_0774</name>
</gene>
<proteinExistence type="predicted"/>
<feature type="domain" description="DUF4209" evidence="1">
    <location>
        <begin position="507"/>
        <end position="597"/>
    </location>
</feature>